<keyword evidence="2" id="KW-1185">Reference proteome</keyword>
<comment type="caution">
    <text evidence="1">The sequence shown here is derived from an EMBL/GenBank/DDBJ whole genome shotgun (WGS) entry which is preliminary data.</text>
</comment>
<gene>
    <name evidence="1" type="ORF">B5G21_07075</name>
</gene>
<evidence type="ECO:0000313" key="2">
    <source>
        <dbReference type="Proteomes" id="UP000196560"/>
    </source>
</evidence>
<sequence>MATDWNALTAEEDRAYFMAELVEISPQSFTLEEKQRIPRNMIEASAAIENAMRDDFARLDEVTQTRLIDTLAEAGPRDRGWWYRMLVAGPRRREGITI</sequence>
<accession>A0A1Y3U341</accession>
<dbReference type="RefSeq" id="WP_087186593.1">
    <property type="nucleotide sequence ID" value="NZ_NFHO01000007.1"/>
</dbReference>
<dbReference type="AlphaFoldDB" id="A0A1Y3U341"/>
<reference evidence="2" key="1">
    <citation type="submission" date="2017-04" db="EMBL/GenBank/DDBJ databases">
        <title>Function of individual gut microbiota members based on whole genome sequencing of pure cultures obtained from chicken caecum.</title>
        <authorList>
            <person name="Medvecky M."/>
            <person name="Cejkova D."/>
            <person name="Polansky O."/>
            <person name="Karasova D."/>
            <person name="Kubasova T."/>
            <person name="Cizek A."/>
            <person name="Rychlik I."/>
        </authorList>
    </citation>
    <scope>NUCLEOTIDE SEQUENCE [LARGE SCALE GENOMIC DNA]</scope>
    <source>
        <strain evidence="2">An70</strain>
    </source>
</reference>
<organism evidence="1 2">
    <name type="scientific">Enorma massiliensis</name>
    <dbReference type="NCBI Taxonomy" id="1472761"/>
    <lineage>
        <taxon>Bacteria</taxon>
        <taxon>Bacillati</taxon>
        <taxon>Actinomycetota</taxon>
        <taxon>Coriobacteriia</taxon>
        <taxon>Coriobacteriales</taxon>
        <taxon>Coriobacteriaceae</taxon>
        <taxon>Enorma</taxon>
    </lineage>
</organism>
<dbReference type="Proteomes" id="UP000196560">
    <property type="component" value="Unassembled WGS sequence"/>
</dbReference>
<dbReference type="EMBL" id="NFHO01000007">
    <property type="protein sequence ID" value="OUN42585.1"/>
    <property type="molecule type" value="Genomic_DNA"/>
</dbReference>
<name>A0A1Y3U341_9ACTN</name>
<evidence type="ECO:0000313" key="1">
    <source>
        <dbReference type="EMBL" id="OUN42585.1"/>
    </source>
</evidence>
<proteinExistence type="predicted"/>
<protein>
    <submittedName>
        <fullName evidence="1">Uncharacterized protein</fullName>
    </submittedName>
</protein>